<evidence type="ECO:0000259" key="4">
    <source>
        <dbReference type="Pfam" id="PF00535"/>
    </source>
</evidence>
<dbReference type="STRING" id="307121.GA0070620_2033"/>
<dbReference type="GO" id="GO:0016757">
    <property type="term" value="F:glycosyltransferase activity"/>
    <property type="evidence" value="ECO:0007669"/>
    <property type="project" value="UniProtKB-KW"/>
</dbReference>
<dbReference type="InterPro" id="IPR001173">
    <property type="entry name" value="Glyco_trans_2-like"/>
</dbReference>
<organism evidence="5 6">
    <name type="scientific">Micromonospora krabiensis</name>
    <dbReference type="NCBI Taxonomy" id="307121"/>
    <lineage>
        <taxon>Bacteria</taxon>
        <taxon>Bacillati</taxon>
        <taxon>Actinomycetota</taxon>
        <taxon>Actinomycetes</taxon>
        <taxon>Micromonosporales</taxon>
        <taxon>Micromonosporaceae</taxon>
        <taxon>Micromonospora</taxon>
    </lineage>
</organism>
<keyword evidence="3 5" id="KW-0808">Transferase</keyword>
<evidence type="ECO:0000256" key="3">
    <source>
        <dbReference type="ARBA" id="ARBA00022679"/>
    </source>
</evidence>
<name>A0A1C3N1T9_9ACTN</name>
<dbReference type="CDD" id="cd00761">
    <property type="entry name" value="Glyco_tranf_GTA_type"/>
    <property type="match status" value="1"/>
</dbReference>
<dbReference type="InterPro" id="IPR050834">
    <property type="entry name" value="Glycosyltransf_2"/>
</dbReference>
<dbReference type="SUPFAM" id="SSF53448">
    <property type="entry name" value="Nucleotide-diphospho-sugar transferases"/>
    <property type="match status" value="1"/>
</dbReference>
<dbReference type="OrthoDB" id="9787979at2"/>
<dbReference type="Pfam" id="PF00535">
    <property type="entry name" value="Glycos_transf_2"/>
    <property type="match status" value="1"/>
</dbReference>
<gene>
    <name evidence="5" type="ORF">GA0070620_2033</name>
</gene>
<dbReference type="Gene3D" id="3.90.550.10">
    <property type="entry name" value="Spore Coat Polysaccharide Biosynthesis Protein SpsA, Chain A"/>
    <property type="match status" value="1"/>
</dbReference>
<accession>A0A1C3N1T9</accession>
<proteinExistence type="inferred from homology"/>
<evidence type="ECO:0000256" key="1">
    <source>
        <dbReference type="ARBA" id="ARBA00006739"/>
    </source>
</evidence>
<dbReference type="EMBL" id="LT598496">
    <property type="protein sequence ID" value="SBV26539.1"/>
    <property type="molecule type" value="Genomic_DNA"/>
</dbReference>
<dbReference type="AlphaFoldDB" id="A0A1C3N1T9"/>
<dbReference type="PANTHER" id="PTHR43685:SF5">
    <property type="entry name" value="GLYCOSYLTRANSFERASE EPSE-RELATED"/>
    <property type="match status" value="1"/>
</dbReference>
<feature type="domain" description="Glycosyltransferase 2-like" evidence="4">
    <location>
        <begin position="61"/>
        <end position="184"/>
    </location>
</feature>
<dbReference type="Proteomes" id="UP000199393">
    <property type="component" value="Chromosome I"/>
</dbReference>
<protein>
    <submittedName>
        <fullName evidence="5">Glycosyltransferase involved in cell wall bisynthesis</fullName>
    </submittedName>
</protein>
<reference evidence="6" key="1">
    <citation type="submission" date="2016-06" db="EMBL/GenBank/DDBJ databases">
        <authorList>
            <person name="Varghese N."/>
            <person name="Submissions Spin"/>
        </authorList>
    </citation>
    <scope>NUCLEOTIDE SEQUENCE [LARGE SCALE GENOMIC DNA]</scope>
    <source>
        <strain evidence="6">DSM 45344</strain>
    </source>
</reference>
<sequence>MLSIIRRRLRARFGWMPMYELRNKVLLGHTAIGLRRLELAETRRLLATLPHGRRPKATVAVVLLTYRRPEHLRRAVDSVLAQTMRDLVLVVVDDGGGLPPLPDDPRLFPVSLARNVNVLGVSRNIGMRLTDSPFVAFIDDDNLWYPRHLEVALARLTAPDAPDGVYTAMRRVLPDGTEYDVLSQPFDRDLAKNTAFLDSNPFVVRRTGDVWFSRIRRVSATLPKEDWEMMYRHSRRHRIEHIPEATVQYLVNPGSYWTNWEPEPGRA</sequence>
<dbReference type="InterPro" id="IPR029044">
    <property type="entry name" value="Nucleotide-diphossugar_trans"/>
</dbReference>
<evidence type="ECO:0000313" key="6">
    <source>
        <dbReference type="Proteomes" id="UP000199393"/>
    </source>
</evidence>
<evidence type="ECO:0000256" key="2">
    <source>
        <dbReference type="ARBA" id="ARBA00022676"/>
    </source>
</evidence>
<comment type="similarity">
    <text evidence="1">Belongs to the glycosyltransferase 2 family.</text>
</comment>
<dbReference type="PANTHER" id="PTHR43685">
    <property type="entry name" value="GLYCOSYLTRANSFERASE"/>
    <property type="match status" value="1"/>
</dbReference>
<keyword evidence="2" id="KW-0328">Glycosyltransferase</keyword>
<keyword evidence="6" id="KW-1185">Reference proteome</keyword>
<evidence type="ECO:0000313" key="5">
    <source>
        <dbReference type="EMBL" id="SBV26539.1"/>
    </source>
</evidence>